<keyword evidence="4" id="KW-1185">Reference proteome</keyword>
<dbReference type="GO" id="GO:0006826">
    <property type="term" value="P:iron ion transport"/>
    <property type="evidence" value="ECO:0007669"/>
    <property type="project" value="InterPro"/>
</dbReference>
<protein>
    <submittedName>
        <fullName evidence="3">Hemin-degrading factor</fullName>
    </submittedName>
</protein>
<dbReference type="AlphaFoldDB" id="A0A545SP89"/>
<feature type="domain" description="Haemin-degrading HemS/ChuX" evidence="2">
    <location>
        <begin position="32"/>
        <end position="159"/>
    </location>
</feature>
<feature type="domain" description="Haemin-degrading HemS/ChuX" evidence="2">
    <location>
        <begin position="210"/>
        <end position="341"/>
    </location>
</feature>
<gene>
    <name evidence="3" type="ORF">FIL88_13210</name>
</gene>
<dbReference type="Proteomes" id="UP000315816">
    <property type="component" value="Unassembled WGS sequence"/>
</dbReference>
<evidence type="ECO:0000313" key="3">
    <source>
        <dbReference type="EMBL" id="TQV66676.1"/>
    </source>
</evidence>
<dbReference type="Pfam" id="PF05171">
    <property type="entry name" value="HemS"/>
    <property type="match status" value="2"/>
</dbReference>
<dbReference type="EMBL" id="VICH01000009">
    <property type="protein sequence ID" value="TQV66676.1"/>
    <property type="molecule type" value="Genomic_DNA"/>
</dbReference>
<dbReference type="InterPro" id="IPR053733">
    <property type="entry name" value="Heme_Transport_Util_sf"/>
</dbReference>
<dbReference type="RefSeq" id="WP_142854341.1">
    <property type="nucleotide sequence ID" value="NZ_FXWW01000005.1"/>
</dbReference>
<name>A0A545SP89_9RHOB</name>
<dbReference type="InterPro" id="IPR007845">
    <property type="entry name" value="HemS/ChuX_dom"/>
</dbReference>
<dbReference type="SUPFAM" id="SSF144064">
    <property type="entry name" value="Heme iron utilization protein-like"/>
    <property type="match status" value="1"/>
</dbReference>
<dbReference type="Gene3D" id="3.40.1570.10">
    <property type="entry name" value="HemS/ChuS/ChuX like domains"/>
    <property type="match status" value="2"/>
</dbReference>
<dbReference type="CDD" id="cd16831">
    <property type="entry name" value="HemS-like_C"/>
    <property type="match status" value="1"/>
</dbReference>
<feature type="compositionally biased region" description="Basic and acidic residues" evidence="1">
    <location>
        <begin position="12"/>
        <end position="24"/>
    </location>
</feature>
<sequence length="349" mass="38887">MLDTQKPTAATIREKRAENPKMRDRDFADSLGISEADLVAAHVGHGVTVIDAHPDNIMPQAEKLGEVMALTRNPSCVIERVGTYNNYHTGKHAAMILDAEIDLRIFPKFWEHAFAVEKETDAGVRRSIQIFNGVGDAVHKIHLRDTSDQGAWDGVVEALRLDTQSDTLDLREKGEPEAPHADPAKADQLRAEWDQMTDTHQFQKVLSKLKMNRLGSYRIAGEPYVRRLASGTVEQAFEKIAETGIGVMIFVGNRGCIQIHGGPCENLKTMGPWFNVLDPRFDMHLRSDHIAEIYAVRKFAHGGEALSLEAFDAEGRIILQIFPYRRASEENAVVWKDILSALPSKGTVS</sequence>
<proteinExistence type="predicted"/>
<accession>A0A545SP89</accession>
<evidence type="ECO:0000256" key="1">
    <source>
        <dbReference type="SAM" id="MobiDB-lite"/>
    </source>
</evidence>
<reference evidence="3 4" key="1">
    <citation type="submission" date="2019-06" db="EMBL/GenBank/DDBJ databases">
        <title>A novel species of marine bacteria.</title>
        <authorList>
            <person name="Wang Y."/>
        </authorList>
    </citation>
    <scope>NUCLEOTIDE SEQUENCE [LARGE SCALE GENOMIC DNA]</scope>
    <source>
        <strain evidence="3 4">MA1-10</strain>
    </source>
</reference>
<evidence type="ECO:0000313" key="4">
    <source>
        <dbReference type="Proteomes" id="UP000315816"/>
    </source>
</evidence>
<feature type="region of interest" description="Disordered" evidence="1">
    <location>
        <begin position="1"/>
        <end position="24"/>
    </location>
</feature>
<comment type="caution">
    <text evidence="3">The sequence shown here is derived from an EMBL/GenBank/DDBJ whole genome shotgun (WGS) entry which is preliminary data.</text>
</comment>
<dbReference type="OrthoDB" id="316630at2"/>
<evidence type="ECO:0000259" key="2">
    <source>
        <dbReference type="Pfam" id="PF05171"/>
    </source>
</evidence>
<dbReference type="CDD" id="cd16830">
    <property type="entry name" value="HemS-like_N"/>
    <property type="match status" value="1"/>
</dbReference>
<organism evidence="3 4">
    <name type="scientific">Aliiroseovarius halocynthiae</name>
    <dbReference type="NCBI Taxonomy" id="985055"/>
    <lineage>
        <taxon>Bacteria</taxon>
        <taxon>Pseudomonadati</taxon>
        <taxon>Pseudomonadota</taxon>
        <taxon>Alphaproteobacteria</taxon>
        <taxon>Rhodobacterales</taxon>
        <taxon>Paracoccaceae</taxon>
        <taxon>Aliiroseovarius</taxon>
    </lineage>
</organism>